<reference evidence="1" key="1">
    <citation type="submission" date="2021-06" db="EMBL/GenBank/DDBJ databases">
        <authorList>
            <person name="Kallberg Y."/>
            <person name="Tangrot J."/>
            <person name="Rosling A."/>
        </authorList>
    </citation>
    <scope>NUCLEOTIDE SEQUENCE</scope>
    <source>
        <strain evidence="1">AU212A</strain>
    </source>
</reference>
<dbReference type="Proteomes" id="UP000789860">
    <property type="component" value="Unassembled WGS sequence"/>
</dbReference>
<comment type="caution">
    <text evidence="1">The sequence shown here is derived from an EMBL/GenBank/DDBJ whole genome shotgun (WGS) entry which is preliminary data.</text>
</comment>
<evidence type="ECO:0000313" key="2">
    <source>
        <dbReference type="Proteomes" id="UP000789860"/>
    </source>
</evidence>
<keyword evidence="2" id="KW-1185">Reference proteome</keyword>
<gene>
    <name evidence="1" type="ORF">SCALOS_LOCUS10251</name>
</gene>
<protein>
    <submittedName>
        <fullName evidence="1">8184_t:CDS:1</fullName>
    </submittedName>
</protein>
<dbReference type="EMBL" id="CAJVPM010036965">
    <property type="protein sequence ID" value="CAG8694157.1"/>
    <property type="molecule type" value="Genomic_DNA"/>
</dbReference>
<feature type="non-terminal residue" evidence="1">
    <location>
        <position position="1"/>
    </location>
</feature>
<accession>A0ACA9PBP6</accession>
<organism evidence="1 2">
    <name type="scientific">Scutellospora calospora</name>
    <dbReference type="NCBI Taxonomy" id="85575"/>
    <lineage>
        <taxon>Eukaryota</taxon>
        <taxon>Fungi</taxon>
        <taxon>Fungi incertae sedis</taxon>
        <taxon>Mucoromycota</taxon>
        <taxon>Glomeromycotina</taxon>
        <taxon>Glomeromycetes</taxon>
        <taxon>Diversisporales</taxon>
        <taxon>Gigasporaceae</taxon>
        <taxon>Scutellospora</taxon>
    </lineage>
</organism>
<evidence type="ECO:0000313" key="1">
    <source>
        <dbReference type="EMBL" id="CAG8694157.1"/>
    </source>
</evidence>
<sequence length="124" mass="14400">FSGCLTISFAESSYEEKIFATDFAVKKSCNPVNKLCFVPMSSPFAVTKALKQLYTKLDKEQDNRYDAERRKTTIAKKLLNELFFIRDYTIKRTMEQGAFFDGDDQIYNKKYIPTILSYMALNDI</sequence>
<proteinExistence type="predicted"/>
<name>A0ACA9PBP6_9GLOM</name>